<dbReference type="InterPro" id="IPR007696">
    <property type="entry name" value="DNA_mismatch_repair_MutS_core"/>
</dbReference>
<evidence type="ECO:0000256" key="4">
    <source>
        <dbReference type="ARBA" id="ARBA00022840"/>
    </source>
</evidence>
<keyword evidence="5 7" id="KW-0694">RNA-binding</keyword>
<dbReference type="EC" id="3.1.-.-" evidence="7"/>
<dbReference type="Gene3D" id="1.10.1420.10">
    <property type="match status" value="2"/>
</dbReference>
<dbReference type="EMBL" id="BJXW01000016">
    <property type="protein sequence ID" value="GEN31471.1"/>
    <property type="molecule type" value="Genomic_DNA"/>
</dbReference>
<evidence type="ECO:0000256" key="7">
    <source>
        <dbReference type="HAMAP-Rule" id="MF_00092"/>
    </source>
</evidence>
<feature type="coiled-coil region" evidence="8">
    <location>
        <begin position="144"/>
        <end position="178"/>
    </location>
</feature>
<evidence type="ECO:0000256" key="6">
    <source>
        <dbReference type="ARBA" id="ARBA00023125"/>
    </source>
</evidence>
<dbReference type="FunFam" id="3.40.50.300:FF:000830">
    <property type="entry name" value="Endonuclease MutS2"/>
    <property type="match status" value="1"/>
</dbReference>
<dbReference type="InterPro" id="IPR005747">
    <property type="entry name" value="MutS2"/>
</dbReference>
<dbReference type="InterPro" id="IPR000432">
    <property type="entry name" value="DNA_mismatch_repair_MutS_C"/>
</dbReference>
<accession>A0A511V0D3</accession>
<keyword evidence="8" id="KW-0175">Coiled coil</keyword>
<feature type="domain" description="Smr" evidence="9">
    <location>
        <begin position="705"/>
        <end position="780"/>
    </location>
</feature>
<comment type="similarity">
    <text evidence="7">Belongs to the DNA mismatch repair MutS family. MutS2 subfamily.</text>
</comment>
<proteinExistence type="inferred from homology"/>
<dbReference type="GO" id="GO:0140664">
    <property type="term" value="F:ATP-dependent DNA damage sensor activity"/>
    <property type="evidence" value="ECO:0007669"/>
    <property type="project" value="InterPro"/>
</dbReference>
<keyword evidence="7" id="KW-0540">Nuclease</keyword>
<dbReference type="GO" id="GO:0004519">
    <property type="term" value="F:endonuclease activity"/>
    <property type="evidence" value="ECO:0007669"/>
    <property type="project" value="UniProtKB-UniRule"/>
</dbReference>
<comment type="caution">
    <text evidence="10">The sequence shown here is derived from an EMBL/GenBank/DDBJ whole genome shotgun (WGS) entry which is preliminary data.</text>
</comment>
<dbReference type="PANTHER" id="PTHR48466">
    <property type="entry name" value="OS10G0509000 PROTEIN-RELATED"/>
    <property type="match status" value="1"/>
</dbReference>
<evidence type="ECO:0000256" key="5">
    <source>
        <dbReference type="ARBA" id="ARBA00022884"/>
    </source>
</evidence>
<evidence type="ECO:0000256" key="3">
    <source>
        <dbReference type="ARBA" id="ARBA00022801"/>
    </source>
</evidence>
<dbReference type="PROSITE" id="PS00486">
    <property type="entry name" value="DNA_MISMATCH_REPAIR_2"/>
    <property type="match status" value="1"/>
</dbReference>
<dbReference type="InterPro" id="IPR036063">
    <property type="entry name" value="Smr_dom_sf"/>
</dbReference>
<keyword evidence="11" id="KW-1185">Reference proteome</keyword>
<evidence type="ECO:0000256" key="8">
    <source>
        <dbReference type="SAM" id="Coils"/>
    </source>
</evidence>
<dbReference type="Pfam" id="PF00488">
    <property type="entry name" value="MutS_V"/>
    <property type="match status" value="1"/>
</dbReference>
<dbReference type="Gene3D" id="3.40.50.300">
    <property type="entry name" value="P-loop containing nucleotide triphosphate hydrolases"/>
    <property type="match status" value="1"/>
</dbReference>
<comment type="subunit">
    <text evidence="7">Homodimer. Binds to stalled ribosomes, contacting rRNA.</text>
</comment>
<sequence length="780" mass="88166">MNERIHHVLEFDKIVKRLCAHTETTLGKERAQRIKPYTEIEKVNEKQSETDEIVHILRLNKNIPLGGIFDIRSSLKRSSIGGVLNAEECIQVASTIYGGRQTKNAIESLEIDIPLLKGLAEKIKSLRPLEQHITRCIDDQGDIKDEASSKLKNIRSAIRSYESRIRQKLNELTRLRSKMLSDAIVTIRNDRYVIPVKQEYRATIGGIVHDQSASGQTLFMEPRIVVELNNKMREGKMEEKREIERILTELTQRIAEHRLELEQNIDILAKIDFIHARGKLAQEMRASRPTMNHHGFIRMKQARHPLIKMEEVVANDIEIGKEFTSIVITGPNTGGKTVTLKMVGLFTLMAQAGLQVPALDGCELAVFNHVYADIGDEQSIEQNLSTFSSHMKNIVQIMEDMDEQSLVLFDELGAGTDPQEGAALAIAILDEAVSRGARVIATTHYPELKAYGYNREQVINASMEFDVETLQPTYRLLIGVPGKSNAFDISQRLGLSEHIIERAKSHIGTDSKSVEQMISSLEQSNIQAEKDYEQAHRILLESEQLLHELKQAVVIFEQKRESLFKIAEEKAQKAIEKAREEAEIIVEELRNMKSHAQIKEHKWIEAKKALDEAEPTLVKEKTASQTMTEQEDVELAIGDEVKLISLNQQGTIVEQLGKNEYFVQVGMMKLKVKRKDLMLVGKREQAYVNPVATVKGKQYHVKNELDLRGERFEDALLELEKYLDDALLAGYDQVYIIHGKGTGALRKGVHDFAKSHPSIDSYRSGKINEGGNGVTVLTLK</sequence>
<evidence type="ECO:0000259" key="9">
    <source>
        <dbReference type="PROSITE" id="PS50828"/>
    </source>
</evidence>
<dbReference type="PIRSF" id="PIRSF005814">
    <property type="entry name" value="MutS_YshD"/>
    <property type="match status" value="1"/>
</dbReference>
<dbReference type="InterPro" id="IPR046893">
    <property type="entry name" value="MSSS"/>
</dbReference>
<keyword evidence="7 10" id="KW-0255">Endonuclease</keyword>
<keyword evidence="6 7" id="KW-0238">DNA-binding</keyword>
<dbReference type="Proteomes" id="UP000321491">
    <property type="component" value="Unassembled WGS sequence"/>
</dbReference>
<evidence type="ECO:0000256" key="1">
    <source>
        <dbReference type="ARBA" id="ARBA00022730"/>
    </source>
</evidence>
<dbReference type="Pfam" id="PF01713">
    <property type="entry name" value="Smr"/>
    <property type="match status" value="1"/>
</dbReference>
<dbReference type="InterPro" id="IPR027417">
    <property type="entry name" value="P-loop_NTPase"/>
</dbReference>
<protein>
    <recommendedName>
        <fullName evidence="7">Endonuclease MutS2</fullName>
        <ecNumber evidence="7">3.1.-.-</ecNumber>
    </recommendedName>
    <alternativeName>
        <fullName evidence="7">Ribosome-associated protein quality control-upstream factor</fullName>
        <shortName evidence="7">RQC-upstream factor</shortName>
        <shortName evidence="7">RqcU</shortName>
        <ecNumber evidence="7">3.6.4.-</ecNumber>
    </alternativeName>
</protein>
<feature type="coiled-coil region" evidence="8">
    <location>
        <begin position="568"/>
        <end position="599"/>
    </location>
</feature>
<dbReference type="Pfam" id="PF20297">
    <property type="entry name" value="MSSS"/>
    <property type="match status" value="1"/>
</dbReference>
<evidence type="ECO:0000313" key="11">
    <source>
        <dbReference type="Proteomes" id="UP000321491"/>
    </source>
</evidence>
<dbReference type="GO" id="GO:0030983">
    <property type="term" value="F:mismatched DNA binding"/>
    <property type="evidence" value="ECO:0007669"/>
    <property type="project" value="InterPro"/>
</dbReference>
<dbReference type="RefSeq" id="WP_146937703.1">
    <property type="nucleotide sequence ID" value="NZ_BJXW01000016.1"/>
</dbReference>
<dbReference type="GO" id="GO:0072344">
    <property type="term" value="P:rescue of stalled ribosome"/>
    <property type="evidence" value="ECO:0007669"/>
    <property type="project" value="UniProtKB-UniRule"/>
</dbReference>
<dbReference type="SUPFAM" id="SSF160443">
    <property type="entry name" value="SMR domain-like"/>
    <property type="match status" value="1"/>
</dbReference>
<name>A0A511V0D3_9BACI</name>
<dbReference type="PROSITE" id="PS50828">
    <property type="entry name" value="SMR"/>
    <property type="match status" value="1"/>
</dbReference>
<dbReference type="GO" id="GO:0005524">
    <property type="term" value="F:ATP binding"/>
    <property type="evidence" value="ECO:0007669"/>
    <property type="project" value="UniProtKB-UniRule"/>
</dbReference>
<dbReference type="SUPFAM" id="SSF52540">
    <property type="entry name" value="P-loop containing nucleoside triphosphate hydrolases"/>
    <property type="match status" value="1"/>
</dbReference>
<dbReference type="GO" id="GO:0006298">
    <property type="term" value="P:mismatch repair"/>
    <property type="evidence" value="ECO:0007669"/>
    <property type="project" value="InterPro"/>
</dbReference>
<organism evidence="10 11">
    <name type="scientific">Cerasibacillus quisquiliarum</name>
    <dbReference type="NCBI Taxonomy" id="227865"/>
    <lineage>
        <taxon>Bacteria</taxon>
        <taxon>Bacillati</taxon>
        <taxon>Bacillota</taxon>
        <taxon>Bacilli</taxon>
        <taxon>Bacillales</taxon>
        <taxon>Bacillaceae</taxon>
        <taxon>Cerasibacillus</taxon>
    </lineage>
</organism>
<dbReference type="GO" id="GO:0043023">
    <property type="term" value="F:ribosomal large subunit binding"/>
    <property type="evidence" value="ECO:0007669"/>
    <property type="project" value="UniProtKB-UniRule"/>
</dbReference>
<dbReference type="GO" id="GO:0016887">
    <property type="term" value="F:ATP hydrolysis activity"/>
    <property type="evidence" value="ECO:0007669"/>
    <property type="project" value="InterPro"/>
</dbReference>
<dbReference type="InterPro" id="IPR036187">
    <property type="entry name" value="DNA_mismatch_repair_MutS_sf"/>
</dbReference>
<feature type="binding site" evidence="7">
    <location>
        <begin position="330"/>
        <end position="337"/>
    </location>
    <ligand>
        <name>ATP</name>
        <dbReference type="ChEBI" id="CHEBI:30616"/>
    </ligand>
</feature>
<reference evidence="10 11" key="1">
    <citation type="submission" date="2019-07" db="EMBL/GenBank/DDBJ databases">
        <title>Whole genome shotgun sequence of Cerasibacillus quisquiliarum NBRC 102429.</title>
        <authorList>
            <person name="Hosoyama A."/>
            <person name="Uohara A."/>
            <person name="Ohji S."/>
            <person name="Ichikawa N."/>
        </authorList>
    </citation>
    <scope>NUCLEOTIDE SEQUENCE [LARGE SCALE GENOMIC DNA]</scope>
    <source>
        <strain evidence="10 11">NBRC 102429</strain>
    </source>
</reference>
<dbReference type="GO" id="GO:0019843">
    <property type="term" value="F:rRNA binding"/>
    <property type="evidence" value="ECO:0007669"/>
    <property type="project" value="UniProtKB-UniRule"/>
</dbReference>
<dbReference type="SMART" id="SM00533">
    <property type="entry name" value="MUTSd"/>
    <property type="match status" value="1"/>
</dbReference>
<dbReference type="NCBIfam" id="TIGR01069">
    <property type="entry name" value="mutS2"/>
    <property type="match status" value="1"/>
</dbReference>
<dbReference type="EC" id="3.6.4.-" evidence="7"/>
<dbReference type="Gene3D" id="3.30.1370.110">
    <property type="match status" value="1"/>
</dbReference>
<dbReference type="AlphaFoldDB" id="A0A511V0D3"/>
<feature type="coiled-coil region" evidence="8">
    <location>
        <begin position="233"/>
        <end position="260"/>
    </location>
</feature>
<dbReference type="HAMAP" id="MF_00092">
    <property type="entry name" value="MutS2"/>
    <property type="match status" value="1"/>
</dbReference>
<keyword evidence="3 7" id="KW-0378">Hydrolase</keyword>
<dbReference type="SUPFAM" id="SSF48334">
    <property type="entry name" value="DNA repair protein MutS, domain III"/>
    <property type="match status" value="1"/>
</dbReference>
<evidence type="ECO:0000256" key="2">
    <source>
        <dbReference type="ARBA" id="ARBA00022741"/>
    </source>
</evidence>
<comment type="function">
    <text evidence="7">Endonuclease that is involved in the suppression of homologous recombination and thus may have a key role in the control of bacterial genetic diversity.</text>
</comment>
<dbReference type="GO" id="GO:0045910">
    <property type="term" value="P:negative regulation of DNA recombination"/>
    <property type="evidence" value="ECO:0007669"/>
    <property type="project" value="InterPro"/>
</dbReference>
<keyword evidence="2 7" id="KW-0547">Nucleotide-binding</keyword>
<dbReference type="PANTHER" id="PTHR48466:SF2">
    <property type="entry name" value="OS10G0509000 PROTEIN"/>
    <property type="match status" value="1"/>
</dbReference>
<gene>
    <name evidence="7 10" type="primary">mutS2</name>
    <name evidence="7" type="synonym">rqcU</name>
    <name evidence="10" type="ORF">CQU01_17090</name>
</gene>
<dbReference type="OrthoDB" id="9808166at2"/>
<dbReference type="InterPro" id="IPR002625">
    <property type="entry name" value="Smr_dom"/>
</dbReference>
<keyword evidence="4 7" id="KW-0067">ATP-binding</keyword>
<keyword evidence="1 7" id="KW-0699">rRNA-binding</keyword>
<dbReference type="CDD" id="cd03280">
    <property type="entry name" value="ABC_MutS2"/>
    <property type="match status" value="1"/>
</dbReference>
<comment type="function">
    <text evidence="7">Acts as a ribosome collision sensor, splitting the ribosome into its 2 subunits. Detects stalled/collided 70S ribosomes which it binds and splits by an ATP-hydrolysis driven conformational change. Acts upstream of the ribosome quality control system (RQC), a ribosome-associated complex that mediates the extraction of incompletely synthesized nascent chains from stalled ribosomes and their subsequent degradation. Probably generates substrates for RQC.</text>
</comment>
<dbReference type="SMART" id="SM00463">
    <property type="entry name" value="SMR"/>
    <property type="match status" value="1"/>
</dbReference>
<evidence type="ECO:0000313" key="10">
    <source>
        <dbReference type="EMBL" id="GEN31471.1"/>
    </source>
</evidence>
<dbReference type="InterPro" id="IPR045076">
    <property type="entry name" value="MutS"/>
</dbReference>
<dbReference type="SMART" id="SM00534">
    <property type="entry name" value="MUTSac"/>
    <property type="match status" value="1"/>
</dbReference>